<organism evidence="2 3">
    <name type="scientific">Gemmatimonas aurantiaca</name>
    <dbReference type="NCBI Taxonomy" id="173480"/>
    <lineage>
        <taxon>Bacteria</taxon>
        <taxon>Pseudomonadati</taxon>
        <taxon>Gemmatimonadota</taxon>
        <taxon>Gemmatimonadia</taxon>
        <taxon>Gemmatimonadales</taxon>
        <taxon>Gemmatimonadaceae</taxon>
        <taxon>Gemmatimonas</taxon>
    </lineage>
</organism>
<feature type="domain" description="Peptidase M28" evidence="1">
    <location>
        <begin position="567"/>
        <end position="767"/>
    </location>
</feature>
<dbReference type="Gene3D" id="3.40.630.10">
    <property type="entry name" value="Zn peptidases"/>
    <property type="match status" value="1"/>
</dbReference>
<protein>
    <recommendedName>
        <fullName evidence="1">Peptidase M28 domain-containing protein</fullName>
    </recommendedName>
</protein>
<dbReference type="InterPro" id="IPR007484">
    <property type="entry name" value="Peptidase_M28"/>
</dbReference>
<dbReference type="InterPro" id="IPR011659">
    <property type="entry name" value="WD40"/>
</dbReference>
<dbReference type="SUPFAM" id="SSF69304">
    <property type="entry name" value="Tricorn protease N-terminal domain"/>
    <property type="match status" value="1"/>
</dbReference>
<dbReference type="AlphaFoldDB" id="A0A3D4V7V3"/>
<dbReference type="InterPro" id="IPR045175">
    <property type="entry name" value="M28_fam"/>
</dbReference>
<dbReference type="PANTHER" id="PTHR12147">
    <property type="entry name" value="METALLOPEPTIDASE M28 FAMILY MEMBER"/>
    <property type="match status" value="1"/>
</dbReference>
<evidence type="ECO:0000313" key="2">
    <source>
        <dbReference type="EMBL" id="HCT56904.1"/>
    </source>
</evidence>
<proteinExistence type="predicted"/>
<dbReference type="Proteomes" id="UP000264071">
    <property type="component" value="Unassembled WGS sequence"/>
</dbReference>
<dbReference type="PANTHER" id="PTHR12147:SF26">
    <property type="entry name" value="PEPTIDASE M28 DOMAIN-CONTAINING PROTEIN"/>
    <property type="match status" value="1"/>
</dbReference>
<dbReference type="Gene3D" id="2.120.10.30">
    <property type="entry name" value="TolB, C-terminal domain"/>
    <property type="match status" value="1"/>
</dbReference>
<evidence type="ECO:0000313" key="3">
    <source>
        <dbReference type="Proteomes" id="UP000264071"/>
    </source>
</evidence>
<dbReference type="EMBL" id="DPIY01000006">
    <property type="protein sequence ID" value="HCT56904.1"/>
    <property type="molecule type" value="Genomic_DNA"/>
</dbReference>
<dbReference type="GO" id="GO:0008235">
    <property type="term" value="F:metalloexopeptidase activity"/>
    <property type="evidence" value="ECO:0007669"/>
    <property type="project" value="InterPro"/>
</dbReference>
<dbReference type="InterPro" id="IPR011042">
    <property type="entry name" value="6-blade_b-propeller_TolB-like"/>
</dbReference>
<name>A0A3D4V7V3_9BACT</name>
<sequence>MSWPTLSRASTVSVRSWPACKFTEAGLTIKDAMRACEGSTIGATPLSSRQALSINAPSTIGHSARRTGRMADSVRDRSPVPWRRKLVIERSLVPQTLSPQRPRRTLEAIASFTFSSVTLPMSRAAVEKSGVRVGRRPSALRHTSALTCFATLAATWVVAASAVAEPLKAQPGIPRTSTPAPEAEVYLVPLTVRGDTIRIGVPANLTRRAGYDNQPAFAADSRSLFYTSNRGDGHTDIYRTDLSTGLSVPVRRTMPESEYSAMPTGDGKAITVIRVEADSTQRLWQLPLDGGEARVLFPEIKPVGYFAQPNDSTWALFVLGTPATLQLAHHGRGTGEVLARDIGRSLHRIPGTNAVSFVQKGSTPWRVMRLDPDTRRIEPLVELPTGSEDVTWVDSTTLLVGSDTRLLRWSRGSGTGVSAWQSLGDVGFAHLHHISRLAVSANRQWLAMVAEATPRSAASASRSPAATYVDRIDAASVRRGINILAADSMEGRMTGSRGMERAARYLESAYKAAGLVPAGDSGTYRQHIPLRKAQGPNQVSGRERPAPVESWAQWNTLPAADRLRTQNIAGLIVGSDPALRDEVVLVTAHYDHIGVRAPVDGDSINNGADDDASGNIALIEIAKALRSGPRPKRTILFVAITGEEVGGFGTQWYLRHPIRPLDKTVVDLNIEMIGNADSLAGGKGKAWLTGYERSTLGDLLADNGIPLVPDPRPGQSFFTRSDNAAFARIGIPAHSLSSYNLITPYHSPKDEPSVIDVEHMTQVIAATARAVRLLADGDRPIWHPGGQPEARRR</sequence>
<dbReference type="SUPFAM" id="SSF53187">
    <property type="entry name" value="Zn-dependent exopeptidases"/>
    <property type="match status" value="1"/>
</dbReference>
<reference evidence="2 3" key="1">
    <citation type="journal article" date="2018" name="Nat. Biotechnol.">
        <title>A standardized bacterial taxonomy based on genome phylogeny substantially revises the tree of life.</title>
        <authorList>
            <person name="Parks D.H."/>
            <person name="Chuvochina M."/>
            <person name="Waite D.W."/>
            <person name="Rinke C."/>
            <person name="Skarshewski A."/>
            <person name="Chaumeil P.A."/>
            <person name="Hugenholtz P."/>
        </authorList>
    </citation>
    <scope>NUCLEOTIDE SEQUENCE [LARGE SCALE GENOMIC DNA]</scope>
    <source>
        <strain evidence="2">UBA8844</strain>
    </source>
</reference>
<dbReference type="Pfam" id="PF04389">
    <property type="entry name" value="Peptidase_M28"/>
    <property type="match status" value="1"/>
</dbReference>
<accession>A0A3D4V7V3</accession>
<dbReference type="Pfam" id="PF07676">
    <property type="entry name" value="PD40"/>
    <property type="match status" value="1"/>
</dbReference>
<gene>
    <name evidence="2" type="ORF">DGD08_06780</name>
</gene>
<dbReference type="GO" id="GO:0006508">
    <property type="term" value="P:proteolysis"/>
    <property type="evidence" value="ECO:0007669"/>
    <property type="project" value="InterPro"/>
</dbReference>
<evidence type="ECO:0000259" key="1">
    <source>
        <dbReference type="Pfam" id="PF04389"/>
    </source>
</evidence>
<comment type="caution">
    <text evidence="2">The sequence shown here is derived from an EMBL/GenBank/DDBJ whole genome shotgun (WGS) entry which is preliminary data.</text>
</comment>